<evidence type="ECO:0000313" key="3">
    <source>
        <dbReference type="Proteomes" id="UP000190188"/>
    </source>
</evidence>
<dbReference type="Pfam" id="PF05675">
    <property type="entry name" value="DUF817"/>
    <property type="match status" value="1"/>
</dbReference>
<comment type="caution">
    <text evidence="2">The sequence shown here is derived from an EMBL/GenBank/DDBJ whole genome shotgun (WGS) entry which is preliminary data.</text>
</comment>
<feature type="transmembrane region" description="Helical" evidence="1">
    <location>
        <begin position="42"/>
        <end position="59"/>
    </location>
</feature>
<dbReference type="AlphaFoldDB" id="A0A1T2XD42"/>
<feature type="transmembrane region" description="Helical" evidence="1">
    <location>
        <begin position="66"/>
        <end position="83"/>
    </location>
</feature>
<dbReference type="InterPro" id="IPR008535">
    <property type="entry name" value="DUF817"/>
</dbReference>
<gene>
    <name evidence="2" type="ORF">BVG16_15045</name>
</gene>
<keyword evidence="1" id="KW-0812">Transmembrane</keyword>
<evidence type="ECO:0000256" key="1">
    <source>
        <dbReference type="SAM" id="Phobius"/>
    </source>
</evidence>
<evidence type="ECO:0000313" key="2">
    <source>
        <dbReference type="EMBL" id="OPA77748.1"/>
    </source>
</evidence>
<evidence type="ECO:0008006" key="4">
    <source>
        <dbReference type="Google" id="ProtNLM"/>
    </source>
</evidence>
<dbReference type="STRING" id="1324314.BVG16_15045"/>
<feature type="transmembrane region" description="Helical" evidence="1">
    <location>
        <begin position="7"/>
        <end position="30"/>
    </location>
</feature>
<dbReference type="EMBL" id="MSZX01000005">
    <property type="protein sequence ID" value="OPA77748.1"/>
    <property type="molecule type" value="Genomic_DNA"/>
</dbReference>
<sequence length="267" mass="31640">MKFVKQLWLFGWQQALSCVFPVIIFATLAISKVITIPYLHRYDVILLICLLAQVAMLKFKLETWDELKVITLFHIIGLMLELYKVHMGSWSYPEEAWTKIGGVPLYSGFMYASVASYLCQAWRRFDIYFHNWPPQIIAISIGACIYLNFFIHHFLMDFRWILIAVLFVAFFRSRVYFTVGKERYHMPVILSYFLVAFFIWVAENISTLLGAWKYPDQMHHWTWVHWGKLTSWFLLVIISFIIVTQLKQIKKRGQNHISVEEPKSLIP</sequence>
<dbReference type="PIRSF" id="PIRSF009141">
    <property type="entry name" value="UCP009141"/>
    <property type="match status" value="1"/>
</dbReference>
<keyword evidence="1" id="KW-0472">Membrane</keyword>
<accession>A0A1T2XD42</accession>
<feature type="transmembrane region" description="Helical" evidence="1">
    <location>
        <begin position="189"/>
        <end position="209"/>
    </location>
</feature>
<proteinExistence type="predicted"/>
<protein>
    <recommendedName>
        <fullName evidence="4">DUF817 domain-containing protein</fullName>
    </recommendedName>
</protein>
<name>A0A1T2XD42_9BACL</name>
<reference evidence="2 3" key="1">
    <citation type="submission" date="2017-01" db="EMBL/GenBank/DDBJ databases">
        <title>Genome analysis of Paenibacillus selenitrireducens ES3-24.</title>
        <authorList>
            <person name="Xu D."/>
            <person name="Yao R."/>
            <person name="Zheng S."/>
        </authorList>
    </citation>
    <scope>NUCLEOTIDE SEQUENCE [LARGE SCALE GENOMIC DNA]</scope>
    <source>
        <strain evidence="2 3">ES3-24</strain>
    </source>
</reference>
<feature type="transmembrane region" description="Helical" evidence="1">
    <location>
        <begin position="134"/>
        <end position="152"/>
    </location>
</feature>
<dbReference type="RefSeq" id="WP_078499492.1">
    <property type="nucleotide sequence ID" value="NZ_MSZX01000005.1"/>
</dbReference>
<feature type="transmembrane region" description="Helical" evidence="1">
    <location>
        <begin position="103"/>
        <end position="122"/>
    </location>
</feature>
<feature type="transmembrane region" description="Helical" evidence="1">
    <location>
        <begin position="229"/>
        <end position="246"/>
    </location>
</feature>
<keyword evidence="3" id="KW-1185">Reference proteome</keyword>
<dbReference type="OrthoDB" id="1550598at2"/>
<dbReference type="Proteomes" id="UP000190188">
    <property type="component" value="Unassembled WGS sequence"/>
</dbReference>
<keyword evidence="1" id="KW-1133">Transmembrane helix</keyword>
<feature type="transmembrane region" description="Helical" evidence="1">
    <location>
        <begin position="158"/>
        <end position="177"/>
    </location>
</feature>
<organism evidence="2 3">
    <name type="scientific">Paenibacillus selenitireducens</name>
    <dbReference type="NCBI Taxonomy" id="1324314"/>
    <lineage>
        <taxon>Bacteria</taxon>
        <taxon>Bacillati</taxon>
        <taxon>Bacillota</taxon>
        <taxon>Bacilli</taxon>
        <taxon>Bacillales</taxon>
        <taxon>Paenibacillaceae</taxon>
        <taxon>Paenibacillus</taxon>
    </lineage>
</organism>